<accession>A0A0C3DVF9</accession>
<name>A0A0C3DVF9_9AGAM</name>
<gene>
    <name evidence="2" type="ORF">SCLCIDRAFT_26800</name>
</gene>
<dbReference type="Pfam" id="PF20149">
    <property type="entry name" value="DUF6532"/>
    <property type="match status" value="1"/>
</dbReference>
<evidence type="ECO:0000313" key="3">
    <source>
        <dbReference type="Proteomes" id="UP000053989"/>
    </source>
</evidence>
<sequence>MHTLFNPWPKMKIDADLLADSLMTVVVQWTQRAGLDPSYWPEKKNGMMQLLYEDLSTWHSELKKAAISSTHLFYRLKPAPGIECPDCVAFVQNATTALLTQSLFLRDGVDENGKTRNFAHPALKDVTIKFFYTGSYHIAQQRTDIFWSHIPNTCLVVMCTAVLR</sequence>
<organism evidence="2 3">
    <name type="scientific">Scleroderma citrinum Foug A</name>
    <dbReference type="NCBI Taxonomy" id="1036808"/>
    <lineage>
        <taxon>Eukaryota</taxon>
        <taxon>Fungi</taxon>
        <taxon>Dikarya</taxon>
        <taxon>Basidiomycota</taxon>
        <taxon>Agaricomycotina</taxon>
        <taxon>Agaricomycetes</taxon>
        <taxon>Agaricomycetidae</taxon>
        <taxon>Boletales</taxon>
        <taxon>Sclerodermatineae</taxon>
        <taxon>Sclerodermataceae</taxon>
        <taxon>Scleroderma</taxon>
    </lineage>
</organism>
<reference evidence="2 3" key="1">
    <citation type="submission" date="2014-04" db="EMBL/GenBank/DDBJ databases">
        <authorList>
            <consortium name="DOE Joint Genome Institute"/>
            <person name="Kuo A."/>
            <person name="Kohler A."/>
            <person name="Nagy L.G."/>
            <person name="Floudas D."/>
            <person name="Copeland A."/>
            <person name="Barry K.W."/>
            <person name="Cichocki N."/>
            <person name="Veneault-Fourrey C."/>
            <person name="LaButti K."/>
            <person name="Lindquist E.A."/>
            <person name="Lipzen A."/>
            <person name="Lundell T."/>
            <person name="Morin E."/>
            <person name="Murat C."/>
            <person name="Sun H."/>
            <person name="Tunlid A."/>
            <person name="Henrissat B."/>
            <person name="Grigoriev I.V."/>
            <person name="Hibbett D.S."/>
            <person name="Martin F."/>
            <person name="Nordberg H.P."/>
            <person name="Cantor M.N."/>
            <person name="Hua S.X."/>
        </authorList>
    </citation>
    <scope>NUCLEOTIDE SEQUENCE [LARGE SCALE GENOMIC DNA]</scope>
    <source>
        <strain evidence="2 3">Foug A</strain>
    </source>
</reference>
<dbReference type="EMBL" id="KN822065">
    <property type="protein sequence ID" value="KIM60159.1"/>
    <property type="molecule type" value="Genomic_DNA"/>
</dbReference>
<evidence type="ECO:0000259" key="1">
    <source>
        <dbReference type="Pfam" id="PF20149"/>
    </source>
</evidence>
<dbReference type="AlphaFoldDB" id="A0A0C3DVF9"/>
<keyword evidence="3" id="KW-1185">Reference proteome</keyword>
<dbReference type="STRING" id="1036808.A0A0C3DVF9"/>
<dbReference type="InterPro" id="IPR045341">
    <property type="entry name" value="DUF6532"/>
</dbReference>
<proteinExistence type="predicted"/>
<dbReference type="OrthoDB" id="2668373at2759"/>
<reference evidence="3" key="2">
    <citation type="submission" date="2015-01" db="EMBL/GenBank/DDBJ databases">
        <title>Evolutionary Origins and Diversification of the Mycorrhizal Mutualists.</title>
        <authorList>
            <consortium name="DOE Joint Genome Institute"/>
            <consortium name="Mycorrhizal Genomics Consortium"/>
            <person name="Kohler A."/>
            <person name="Kuo A."/>
            <person name="Nagy L.G."/>
            <person name="Floudas D."/>
            <person name="Copeland A."/>
            <person name="Barry K.W."/>
            <person name="Cichocki N."/>
            <person name="Veneault-Fourrey C."/>
            <person name="LaButti K."/>
            <person name="Lindquist E.A."/>
            <person name="Lipzen A."/>
            <person name="Lundell T."/>
            <person name="Morin E."/>
            <person name="Murat C."/>
            <person name="Riley R."/>
            <person name="Ohm R."/>
            <person name="Sun H."/>
            <person name="Tunlid A."/>
            <person name="Henrissat B."/>
            <person name="Grigoriev I.V."/>
            <person name="Hibbett D.S."/>
            <person name="Martin F."/>
        </authorList>
    </citation>
    <scope>NUCLEOTIDE SEQUENCE [LARGE SCALE GENOMIC DNA]</scope>
    <source>
        <strain evidence="3">Foug A</strain>
    </source>
</reference>
<protein>
    <recommendedName>
        <fullName evidence="1">DUF6532 domain-containing protein</fullName>
    </recommendedName>
</protein>
<dbReference type="InParanoid" id="A0A0C3DVF9"/>
<dbReference type="Proteomes" id="UP000053989">
    <property type="component" value="Unassembled WGS sequence"/>
</dbReference>
<feature type="domain" description="DUF6532" evidence="1">
    <location>
        <begin position="6"/>
        <end position="162"/>
    </location>
</feature>
<dbReference type="HOGENOM" id="CLU_080777_2_0_1"/>
<evidence type="ECO:0000313" key="2">
    <source>
        <dbReference type="EMBL" id="KIM60159.1"/>
    </source>
</evidence>